<dbReference type="PANTHER" id="PTHR31609">
    <property type="entry name" value="YDJC DEACETYLASE FAMILY MEMBER"/>
    <property type="match status" value="1"/>
</dbReference>
<evidence type="ECO:0000313" key="6">
    <source>
        <dbReference type="EMBL" id="RSU13324.1"/>
    </source>
</evidence>
<dbReference type="AlphaFoldDB" id="A0A430AZ56"/>
<dbReference type="SUPFAM" id="SSF88713">
    <property type="entry name" value="Glycoside hydrolase/deacetylase"/>
    <property type="match status" value="1"/>
</dbReference>
<dbReference type="InterPro" id="IPR011330">
    <property type="entry name" value="Glyco_hydro/deAcase_b/a-brl"/>
</dbReference>
<accession>A0A430AZ56</accession>
<dbReference type="EMBL" id="NGKC01000003">
    <property type="protein sequence ID" value="RSU13324.1"/>
    <property type="molecule type" value="Genomic_DNA"/>
</dbReference>
<gene>
    <name evidence="6" type="ORF">CBF27_03855</name>
</gene>
<dbReference type="Proteomes" id="UP000286773">
    <property type="component" value="Unassembled WGS sequence"/>
</dbReference>
<dbReference type="GO" id="GO:0019213">
    <property type="term" value="F:deacetylase activity"/>
    <property type="evidence" value="ECO:0007669"/>
    <property type="project" value="TreeGrafter"/>
</dbReference>
<keyword evidence="3" id="KW-0378">Hydrolase</keyword>
<keyword evidence="7" id="KW-1185">Reference proteome</keyword>
<dbReference type="CDD" id="cd10803">
    <property type="entry name" value="YdjC_EF3048_like"/>
    <property type="match status" value="1"/>
</dbReference>
<dbReference type="Pfam" id="PF04794">
    <property type="entry name" value="YdjC"/>
    <property type="match status" value="1"/>
</dbReference>
<evidence type="ECO:0000256" key="4">
    <source>
        <dbReference type="ARBA" id="ARBA00022842"/>
    </source>
</evidence>
<dbReference type="OrthoDB" id="9774177at2"/>
<reference evidence="6 7" key="1">
    <citation type="submission" date="2017-05" db="EMBL/GenBank/DDBJ databases">
        <title>Vagococcus spp. assemblies.</title>
        <authorList>
            <person name="Gulvik C.A."/>
        </authorList>
    </citation>
    <scope>NUCLEOTIDE SEQUENCE [LARGE SCALE GENOMIC DNA]</scope>
    <source>
        <strain evidence="6 7">LMG 24798</strain>
    </source>
</reference>
<comment type="caution">
    <text evidence="6">The sequence shown here is derived from an EMBL/GenBank/DDBJ whole genome shotgun (WGS) entry which is preliminary data.</text>
</comment>
<comment type="cofactor">
    <cofactor evidence="1">
        <name>Mg(2+)</name>
        <dbReference type="ChEBI" id="CHEBI:18420"/>
    </cofactor>
</comment>
<dbReference type="GO" id="GO:0000272">
    <property type="term" value="P:polysaccharide catabolic process"/>
    <property type="evidence" value="ECO:0007669"/>
    <property type="project" value="InterPro"/>
</dbReference>
<evidence type="ECO:0000256" key="2">
    <source>
        <dbReference type="ARBA" id="ARBA00022723"/>
    </source>
</evidence>
<keyword evidence="2" id="KW-0479">Metal-binding</keyword>
<proteinExistence type="predicted"/>
<dbReference type="InterPro" id="IPR006879">
    <property type="entry name" value="YdjC-like"/>
</dbReference>
<name>A0A430AZ56_9ENTE</name>
<organism evidence="6 7">
    <name type="scientific">Vagococcus acidifermentans</name>
    <dbReference type="NCBI Taxonomy" id="564710"/>
    <lineage>
        <taxon>Bacteria</taxon>
        <taxon>Bacillati</taxon>
        <taxon>Bacillota</taxon>
        <taxon>Bacilli</taxon>
        <taxon>Lactobacillales</taxon>
        <taxon>Enterococcaceae</taxon>
        <taxon>Vagococcus</taxon>
    </lineage>
</organism>
<dbReference type="GO" id="GO:0016811">
    <property type="term" value="F:hydrolase activity, acting on carbon-nitrogen (but not peptide) bonds, in linear amides"/>
    <property type="evidence" value="ECO:0007669"/>
    <property type="project" value="InterPro"/>
</dbReference>
<evidence type="ECO:0000256" key="3">
    <source>
        <dbReference type="ARBA" id="ARBA00022801"/>
    </source>
</evidence>
<dbReference type="RefSeq" id="WP_126812615.1">
    <property type="nucleotide sequence ID" value="NZ_NGKC01000003.1"/>
</dbReference>
<evidence type="ECO:0000313" key="7">
    <source>
        <dbReference type="Proteomes" id="UP000286773"/>
    </source>
</evidence>
<sequence>MKLLIINADDFGYSPGVNSGIIYSHQHGILTSATLMANMPGTQEAVALAKQHPDLGIGAHLTLTAGRPVIKELGTLTDDDGNFFKLPSYHEKRPLYREEEIFIEWCAQIDYLMRQGLTLTHLDSHHHVHSFPENQLIARAVSERYGLPFRNSRGAEKKAVVPANYRNDICVDMMNTEMIRSLDRAYTVDKEACLAELSQTFNAIADYETVEAMVHPAFVDETLYYQSSFHLQRMREVEILVAPEVRNMLEMLGYQFVHYGFFNFKGG</sequence>
<evidence type="ECO:0000256" key="1">
    <source>
        <dbReference type="ARBA" id="ARBA00001946"/>
    </source>
</evidence>
<keyword evidence="4" id="KW-0460">Magnesium</keyword>
<dbReference type="PANTHER" id="PTHR31609:SF1">
    <property type="entry name" value="CARBOHYDRATE DEACETYLASE"/>
    <property type="match status" value="1"/>
</dbReference>
<dbReference type="GO" id="GO:0046872">
    <property type="term" value="F:metal ion binding"/>
    <property type="evidence" value="ECO:0007669"/>
    <property type="project" value="UniProtKB-KW"/>
</dbReference>
<keyword evidence="5" id="KW-0119">Carbohydrate metabolism</keyword>
<dbReference type="Gene3D" id="3.20.20.370">
    <property type="entry name" value="Glycoside hydrolase/deacetylase"/>
    <property type="match status" value="1"/>
</dbReference>
<evidence type="ECO:0000256" key="5">
    <source>
        <dbReference type="ARBA" id="ARBA00023277"/>
    </source>
</evidence>
<dbReference type="InterPro" id="IPR022948">
    <property type="entry name" value="COD_ChbG_bac"/>
</dbReference>
<protein>
    <submittedName>
        <fullName evidence="6">Carbohydrate deacetylase</fullName>
    </submittedName>
</protein>